<dbReference type="Pfam" id="PF04245">
    <property type="entry name" value="NA37"/>
    <property type="match status" value="1"/>
</dbReference>
<reference evidence="1 2" key="1">
    <citation type="journal article" date="2023" name="Int. J. Syst. Evol. Microbiol.">
        <title>Terrisporobacter hibernicus sp. nov., isolated from bovine faeces in Northern Ireland.</title>
        <authorList>
            <person name="Mitchell M."/>
            <person name="Nguyen S.V."/>
            <person name="Connor M."/>
            <person name="Fairley D.J."/>
            <person name="Donoghue O."/>
            <person name="Marshall H."/>
            <person name="Koolman L."/>
            <person name="McMullan G."/>
            <person name="Schaffer K.E."/>
            <person name="McGrath J.W."/>
            <person name="Fanning S."/>
        </authorList>
    </citation>
    <scope>NUCLEOTIDE SEQUENCE [LARGE SCALE GENOMIC DNA]</scope>
    <source>
        <strain evidence="1 2">MCA3</strain>
    </source>
</reference>
<proteinExistence type="predicted"/>
<accession>A0AAX2ZE15</accession>
<sequence length="330" mass="38223">MIINKYIVHVLDRNSENPILNDFEGKVSLEIGNFFQKTIKGIIKDTDLRKAVFNNYEENIVRQCSKQIIYDEKSFILNSKEIASYLFEAMKNNDEITSCDLAIVMYTNKDQRGVAIIKLDYKGLIHHDIALVDDKFNVSINKNESALSNSKPKQAALIEAHGLNDEYQLRVLDKQYENMGVESKFIKKFLDVEKIVDDSYKTKEFIKVTNKVLEVCCGNEPKKLEDIKSLMNYMLKENSVFDMDRFTGNADEDTSKLLKEYLEEKELYKDFNIDKKVVEKALKNRTVKTDSGFKISGDLVYFEDPMKYSLRQNEDGTCDIVIKNISFYEG</sequence>
<evidence type="ECO:0000313" key="2">
    <source>
        <dbReference type="Proteomes" id="UP001198983"/>
    </source>
</evidence>
<dbReference type="EMBL" id="CP081135">
    <property type="protein sequence ID" value="UEL47559.1"/>
    <property type="molecule type" value="Genomic_DNA"/>
</dbReference>
<dbReference type="Proteomes" id="UP001198983">
    <property type="component" value="Chromosome"/>
</dbReference>
<dbReference type="AlphaFoldDB" id="A0AAX2ZE15"/>
<dbReference type="RefSeq" id="WP_228415933.1">
    <property type="nucleotide sequence ID" value="NZ_CP081135.1"/>
</dbReference>
<protein>
    <submittedName>
        <fullName evidence="1">Nucleoid-associated protein</fullName>
    </submittedName>
</protein>
<dbReference type="GO" id="GO:0009295">
    <property type="term" value="C:nucleoid"/>
    <property type="evidence" value="ECO:0007669"/>
    <property type="project" value="InterPro"/>
</dbReference>
<organism evidence="1 2">
    <name type="scientific">Terrisporobacter hibernicus</name>
    <dbReference type="NCBI Taxonomy" id="2813371"/>
    <lineage>
        <taxon>Bacteria</taxon>
        <taxon>Bacillati</taxon>
        <taxon>Bacillota</taxon>
        <taxon>Clostridia</taxon>
        <taxon>Peptostreptococcales</taxon>
        <taxon>Peptostreptococcaceae</taxon>
        <taxon>Terrisporobacter</taxon>
    </lineage>
</organism>
<gene>
    <name evidence="1" type="ORF">JW646_18360</name>
</gene>
<dbReference type="KEGG" id="tem:JW646_18360"/>
<evidence type="ECO:0000313" key="1">
    <source>
        <dbReference type="EMBL" id="UEL47559.1"/>
    </source>
</evidence>
<name>A0AAX2ZE15_9FIRM</name>
<keyword evidence="2" id="KW-1185">Reference proteome</keyword>
<dbReference type="InterPro" id="IPR007358">
    <property type="entry name" value="Nucleoid_associated_NdpA"/>
</dbReference>